<evidence type="ECO:0000256" key="1">
    <source>
        <dbReference type="SAM" id="MobiDB-lite"/>
    </source>
</evidence>
<dbReference type="Proteomes" id="UP001151760">
    <property type="component" value="Unassembled WGS sequence"/>
</dbReference>
<evidence type="ECO:0000313" key="2">
    <source>
        <dbReference type="EMBL" id="GJT37371.1"/>
    </source>
</evidence>
<gene>
    <name evidence="2" type="ORF">Tco_0937236</name>
</gene>
<proteinExistence type="predicted"/>
<reference evidence="2" key="1">
    <citation type="journal article" date="2022" name="Int. J. Mol. Sci.">
        <title>Draft Genome of Tanacetum Coccineum: Genomic Comparison of Closely Related Tanacetum-Family Plants.</title>
        <authorList>
            <person name="Yamashiro T."/>
            <person name="Shiraishi A."/>
            <person name="Nakayama K."/>
            <person name="Satake H."/>
        </authorList>
    </citation>
    <scope>NUCLEOTIDE SEQUENCE</scope>
</reference>
<organism evidence="2 3">
    <name type="scientific">Tanacetum coccineum</name>
    <dbReference type="NCBI Taxonomy" id="301880"/>
    <lineage>
        <taxon>Eukaryota</taxon>
        <taxon>Viridiplantae</taxon>
        <taxon>Streptophyta</taxon>
        <taxon>Embryophyta</taxon>
        <taxon>Tracheophyta</taxon>
        <taxon>Spermatophyta</taxon>
        <taxon>Magnoliopsida</taxon>
        <taxon>eudicotyledons</taxon>
        <taxon>Gunneridae</taxon>
        <taxon>Pentapetalae</taxon>
        <taxon>asterids</taxon>
        <taxon>campanulids</taxon>
        <taxon>Asterales</taxon>
        <taxon>Asteraceae</taxon>
        <taxon>Asteroideae</taxon>
        <taxon>Anthemideae</taxon>
        <taxon>Anthemidinae</taxon>
        <taxon>Tanacetum</taxon>
    </lineage>
</organism>
<protein>
    <submittedName>
        <fullName evidence="2">Uncharacterized protein</fullName>
    </submittedName>
</protein>
<feature type="region of interest" description="Disordered" evidence="1">
    <location>
        <begin position="163"/>
        <end position="188"/>
    </location>
</feature>
<feature type="non-terminal residue" evidence="2">
    <location>
        <position position="264"/>
    </location>
</feature>
<name>A0ABQ5DDR4_9ASTR</name>
<evidence type="ECO:0000313" key="3">
    <source>
        <dbReference type="Proteomes" id="UP001151760"/>
    </source>
</evidence>
<accession>A0ABQ5DDR4</accession>
<keyword evidence="3" id="KW-1185">Reference proteome</keyword>
<dbReference type="EMBL" id="BQNB010015219">
    <property type="protein sequence ID" value="GJT37371.1"/>
    <property type="molecule type" value="Genomic_DNA"/>
</dbReference>
<reference evidence="2" key="2">
    <citation type="submission" date="2022-01" db="EMBL/GenBank/DDBJ databases">
        <authorList>
            <person name="Yamashiro T."/>
            <person name="Shiraishi A."/>
            <person name="Satake H."/>
            <person name="Nakayama K."/>
        </authorList>
    </citation>
    <scope>NUCLEOTIDE SEQUENCE</scope>
</reference>
<sequence>MDVFTSRITQNNLNDLIVKYNIPRDLHPRLPPSGLVMFELTNDAIGIYHRSSRRSANKPPTGSYNQSDVRRLSASVTKLCDMPEGVLVLSSLRRVWKSRTHDLILRYLVETRLRFYYTPPAAGGADIPVPTPDDEDSDDDDDVCVEIPLIIHVCSATTIPLRGNQGGGSIPPPSPTAEGPTNLGSQGKTIIDDAADTPFRIAGRSHAFTTPLSELLSLASSTGLERGLHIDQTQEQLATAFKKIYHFVPGAQGRRIEATPLVSC</sequence>
<comment type="caution">
    <text evidence="2">The sequence shown here is derived from an EMBL/GenBank/DDBJ whole genome shotgun (WGS) entry which is preliminary data.</text>
</comment>